<gene>
    <name evidence="2" type="ORF">GII31_07065</name>
</gene>
<keyword evidence="3" id="KW-1185">Reference proteome</keyword>
<proteinExistence type="predicted"/>
<protein>
    <submittedName>
        <fullName evidence="2">Uncharacterized protein</fullName>
    </submittedName>
</protein>
<organism evidence="2 3">
    <name type="scientific">Gordonia pseudamarae</name>
    <dbReference type="NCBI Taxonomy" id="2831662"/>
    <lineage>
        <taxon>Bacteria</taxon>
        <taxon>Bacillati</taxon>
        <taxon>Actinomycetota</taxon>
        <taxon>Actinomycetes</taxon>
        <taxon>Mycobacteriales</taxon>
        <taxon>Gordoniaceae</taxon>
        <taxon>Gordonia</taxon>
    </lineage>
</organism>
<keyword evidence="1" id="KW-0812">Transmembrane</keyword>
<evidence type="ECO:0000256" key="1">
    <source>
        <dbReference type="SAM" id="Phobius"/>
    </source>
</evidence>
<name>A0ABX6IQZ0_9ACTN</name>
<accession>A0ABX6IQZ0</accession>
<keyword evidence="1" id="KW-1133">Transmembrane helix</keyword>
<reference evidence="2" key="1">
    <citation type="journal article" date="2021" name="Nat. Microbiol.">
        <title>Cocultivation of an ultrasmall environmental parasitic bacterium with lytic ability against bacteria associated with wastewater foams.</title>
        <authorList>
            <person name="Batinovic S."/>
            <person name="Rose J.J.A."/>
            <person name="Ratcliffe J."/>
            <person name="Seviour R.J."/>
            <person name="Petrovski S."/>
        </authorList>
    </citation>
    <scope>NUCLEOTIDE SEQUENCE</scope>
    <source>
        <strain evidence="2">CON9</strain>
    </source>
</reference>
<keyword evidence="1" id="KW-0472">Membrane</keyword>
<evidence type="ECO:0000313" key="2">
    <source>
        <dbReference type="EMBL" id="QHN37406.1"/>
    </source>
</evidence>
<feature type="transmembrane region" description="Helical" evidence="1">
    <location>
        <begin position="12"/>
        <end position="33"/>
    </location>
</feature>
<dbReference type="Proteomes" id="UP001059836">
    <property type="component" value="Chromosome"/>
</dbReference>
<evidence type="ECO:0000313" key="3">
    <source>
        <dbReference type="Proteomes" id="UP001059836"/>
    </source>
</evidence>
<sequence length="66" mass="6626">MTERAGHRAPGYVLIGLCAIAIAGWVLTGTPAIDDAATIGKIAVGACLILGVALIATGARKATPRR</sequence>
<feature type="transmembrane region" description="Helical" evidence="1">
    <location>
        <begin position="39"/>
        <end position="59"/>
    </location>
</feature>
<dbReference type="EMBL" id="CP045809">
    <property type="protein sequence ID" value="QHN37406.1"/>
    <property type="molecule type" value="Genomic_DNA"/>
</dbReference>